<feature type="binding site" evidence="10">
    <location>
        <position position="16"/>
    </location>
    <ligand>
        <name>Mg(2+)</name>
        <dbReference type="ChEBI" id="CHEBI:18420"/>
        <label>1</label>
    </ligand>
</feature>
<feature type="binding site" evidence="10">
    <location>
        <position position="148"/>
    </location>
    <ligand>
        <name>Mg(2+)</name>
        <dbReference type="ChEBI" id="CHEBI:18420"/>
        <label>1</label>
    </ligand>
</feature>
<evidence type="ECO:0000256" key="6">
    <source>
        <dbReference type="ARBA" id="ARBA00022801"/>
    </source>
</evidence>
<evidence type="ECO:0000256" key="8">
    <source>
        <dbReference type="ARBA" id="ARBA00023204"/>
    </source>
</evidence>
<evidence type="ECO:0000256" key="1">
    <source>
        <dbReference type="ARBA" id="ARBA00000493"/>
    </source>
</evidence>
<dbReference type="Pfam" id="PF03372">
    <property type="entry name" value="Exo_endo_phos"/>
    <property type="match status" value="1"/>
</dbReference>
<feature type="site" description="Interaction with DNA substrate" evidence="11">
    <location>
        <position position="236"/>
    </location>
</feature>
<evidence type="ECO:0000256" key="4">
    <source>
        <dbReference type="ARBA" id="ARBA00022723"/>
    </source>
</evidence>
<feature type="site" description="Transition state stabilizer" evidence="11">
    <location>
        <position position="150"/>
    </location>
</feature>
<feature type="active site" evidence="9">
    <location>
        <position position="118"/>
    </location>
</feature>
<sequence length="248" mass="27733">MGSNYKRTPLTLWSNNVRGLNIPEKRSQLLRTLWAERASVAFLQETHFQGAEAPTVRNGRYPTGFYANHPDVKKAQVAILLSSTVPFICTEQKSDPGGRYIFIKGTIAQTTYTFACLYSPNRRQHVFLTKTLALLNKFRDGLLIVAGDLNTPLDSRLDTSRGETSMPGHCIRSTGRALAQCGLADCWRVANPEGRNYTFYSAVHQRYNQIDYILMAQEALTLLQRANIGLIADSDHTPITVQIQSPPT</sequence>
<reference evidence="13" key="1">
    <citation type="submission" date="2022-03" db="EMBL/GenBank/DDBJ databases">
        <authorList>
            <person name="Alioto T."/>
            <person name="Alioto T."/>
            <person name="Gomez Garrido J."/>
        </authorList>
    </citation>
    <scope>NUCLEOTIDE SEQUENCE</scope>
</reference>
<dbReference type="GO" id="GO:0008311">
    <property type="term" value="F:double-stranded DNA 3'-5' DNA exonuclease activity"/>
    <property type="evidence" value="ECO:0007669"/>
    <property type="project" value="UniProtKB-EC"/>
</dbReference>
<evidence type="ECO:0000256" key="11">
    <source>
        <dbReference type="PIRSR" id="PIRSR604808-3"/>
    </source>
</evidence>
<dbReference type="CDD" id="cd09076">
    <property type="entry name" value="L1-EN"/>
    <property type="match status" value="1"/>
</dbReference>
<evidence type="ECO:0000313" key="14">
    <source>
        <dbReference type="Proteomes" id="UP001295444"/>
    </source>
</evidence>
<feature type="active site" description="Proton donor/acceptor" evidence="9">
    <location>
        <position position="148"/>
    </location>
</feature>
<feature type="binding site" evidence="10">
    <location>
        <position position="45"/>
    </location>
    <ligand>
        <name>Mg(2+)</name>
        <dbReference type="ChEBI" id="CHEBI:18420"/>
        <label>1</label>
    </ligand>
</feature>
<keyword evidence="6" id="KW-0378">Hydrolase</keyword>
<protein>
    <recommendedName>
        <fullName evidence="3">exodeoxyribonuclease III</fullName>
        <ecNumber evidence="3">3.1.11.2</ecNumber>
    </recommendedName>
</protein>
<gene>
    <name evidence="13" type="ORF">PECUL_23A059319</name>
</gene>
<dbReference type="GO" id="GO:0046872">
    <property type="term" value="F:metal ion binding"/>
    <property type="evidence" value="ECO:0007669"/>
    <property type="project" value="UniProtKB-KW"/>
</dbReference>
<evidence type="ECO:0000256" key="7">
    <source>
        <dbReference type="ARBA" id="ARBA00022842"/>
    </source>
</evidence>
<name>A0AAD1S2N2_PELCU</name>
<dbReference type="EC" id="3.1.11.2" evidence="3"/>
<evidence type="ECO:0000256" key="3">
    <source>
        <dbReference type="ARBA" id="ARBA00012115"/>
    </source>
</evidence>
<keyword evidence="5" id="KW-0227">DNA damage</keyword>
<comment type="cofactor">
    <cofactor evidence="10">
        <name>Mg(2+)</name>
        <dbReference type="ChEBI" id="CHEBI:18420"/>
    </cofactor>
    <cofactor evidence="10">
        <name>Mn(2+)</name>
        <dbReference type="ChEBI" id="CHEBI:29035"/>
    </cofactor>
    <text evidence="10">Probably binds two magnesium or manganese ions per subunit.</text>
</comment>
<keyword evidence="7 10" id="KW-0460">Magnesium</keyword>
<dbReference type="PANTHER" id="PTHR22748:SF26">
    <property type="entry name" value="ENDONUCLEASE_EXONUCLEASE_PHOSPHATASE DOMAIN-CONTAINING PROTEIN"/>
    <property type="match status" value="1"/>
</dbReference>
<feature type="binding site" evidence="10">
    <location>
        <position position="236"/>
    </location>
    <ligand>
        <name>Mg(2+)</name>
        <dbReference type="ChEBI" id="CHEBI:18420"/>
        <label>1</label>
    </ligand>
</feature>
<feature type="binding site" evidence="10">
    <location>
        <position position="235"/>
    </location>
    <ligand>
        <name>Mg(2+)</name>
        <dbReference type="ChEBI" id="CHEBI:18420"/>
        <label>1</label>
    </ligand>
</feature>
<evidence type="ECO:0000256" key="9">
    <source>
        <dbReference type="PIRSR" id="PIRSR604808-1"/>
    </source>
</evidence>
<dbReference type="PANTHER" id="PTHR22748">
    <property type="entry name" value="AP ENDONUCLEASE"/>
    <property type="match status" value="1"/>
</dbReference>
<dbReference type="GO" id="GO:0006284">
    <property type="term" value="P:base-excision repair"/>
    <property type="evidence" value="ECO:0007669"/>
    <property type="project" value="TreeGrafter"/>
</dbReference>
<dbReference type="SUPFAM" id="SSF56219">
    <property type="entry name" value="DNase I-like"/>
    <property type="match status" value="1"/>
</dbReference>
<dbReference type="Gene3D" id="3.60.10.10">
    <property type="entry name" value="Endonuclease/exonuclease/phosphatase"/>
    <property type="match status" value="1"/>
</dbReference>
<feature type="binding site" evidence="10">
    <location>
        <position position="150"/>
    </location>
    <ligand>
        <name>Mg(2+)</name>
        <dbReference type="ChEBI" id="CHEBI:18420"/>
        <label>1</label>
    </ligand>
</feature>
<feature type="active site" description="Proton acceptor" evidence="9">
    <location>
        <position position="236"/>
    </location>
</feature>
<feature type="domain" description="Endonuclease/exonuclease/phosphatase" evidence="12">
    <location>
        <begin position="26"/>
        <end position="236"/>
    </location>
</feature>
<evidence type="ECO:0000256" key="5">
    <source>
        <dbReference type="ARBA" id="ARBA00022763"/>
    </source>
</evidence>
<keyword evidence="4 10" id="KW-0479">Metal-binding</keyword>
<keyword evidence="8" id="KW-0234">DNA repair</keyword>
<evidence type="ECO:0000259" key="12">
    <source>
        <dbReference type="Pfam" id="PF03372"/>
    </source>
</evidence>
<comment type="similarity">
    <text evidence="2">Belongs to the DNA repair enzymes AP/ExoA family.</text>
</comment>
<dbReference type="GO" id="GO:0008081">
    <property type="term" value="F:phosphoric diester hydrolase activity"/>
    <property type="evidence" value="ECO:0007669"/>
    <property type="project" value="TreeGrafter"/>
</dbReference>
<keyword evidence="10" id="KW-0464">Manganese</keyword>
<accession>A0AAD1S2N2</accession>
<dbReference type="InterPro" id="IPR005135">
    <property type="entry name" value="Endo/exonuclease/phosphatase"/>
</dbReference>
<dbReference type="InterPro" id="IPR036691">
    <property type="entry name" value="Endo/exonu/phosph_ase_sf"/>
</dbReference>
<dbReference type="GO" id="GO:0003906">
    <property type="term" value="F:DNA-(apurinic or apyrimidinic site) endonuclease activity"/>
    <property type="evidence" value="ECO:0007669"/>
    <property type="project" value="TreeGrafter"/>
</dbReference>
<dbReference type="Proteomes" id="UP001295444">
    <property type="component" value="Chromosome 04"/>
</dbReference>
<keyword evidence="14" id="KW-1185">Reference proteome</keyword>
<dbReference type="EMBL" id="OW240915">
    <property type="protein sequence ID" value="CAH2283828.1"/>
    <property type="molecule type" value="Genomic_DNA"/>
</dbReference>
<evidence type="ECO:0000256" key="10">
    <source>
        <dbReference type="PIRSR" id="PIRSR604808-2"/>
    </source>
</evidence>
<dbReference type="InterPro" id="IPR004808">
    <property type="entry name" value="AP_endonuc_1"/>
</dbReference>
<comment type="catalytic activity">
    <reaction evidence="1">
        <text>Exonucleolytic cleavage in the 3'- to 5'-direction to yield nucleoside 5'-phosphates.</text>
        <dbReference type="EC" id="3.1.11.2"/>
    </reaction>
</comment>
<organism evidence="13 14">
    <name type="scientific">Pelobates cultripes</name>
    <name type="common">Western spadefoot toad</name>
    <dbReference type="NCBI Taxonomy" id="61616"/>
    <lineage>
        <taxon>Eukaryota</taxon>
        <taxon>Metazoa</taxon>
        <taxon>Chordata</taxon>
        <taxon>Craniata</taxon>
        <taxon>Vertebrata</taxon>
        <taxon>Euteleostomi</taxon>
        <taxon>Amphibia</taxon>
        <taxon>Batrachia</taxon>
        <taxon>Anura</taxon>
        <taxon>Pelobatoidea</taxon>
        <taxon>Pelobatidae</taxon>
        <taxon>Pelobates</taxon>
    </lineage>
</organism>
<dbReference type="GO" id="GO:0005634">
    <property type="term" value="C:nucleus"/>
    <property type="evidence" value="ECO:0007669"/>
    <property type="project" value="TreeGrafter"/>
</dbReference>
<proteinExistence type="inferred from homology"/>
<dbReference type="AlphaFoldDB" id="A0AAD1S2N2"/>
<feature type="site" description="Important for catalytic activity" evidence="11">
    <location>
        <position position="211"/>
    </location>
</feature>
<evidence type="ECO:0000256" key="2">
    <source>
        <dbReference type="ARBA" id="ARBA00007092"/>
    </source>
</evidence>
<evidence type="ECO:0000313" key="13">
    <source>
        <dbReference type="EMBL" id="CAH2283828.1"/>
    </source>
</evidence>